<keyword evidence="1" id="KW-1133">Transmembrane helix</keyword>
<reference evidence="2 3" key="1">
    <citation type="journal article" date="2023" name="Insect Mol. Biol.">
        <title>Genome sequencing provides insights into the evolution of gene families encoding plant cell wall-degrading enzymes in longhorned beetles.</title>
        <authorList>
            <person name="Shin N.R."/>
            <person name="Okamura Y."/>
            <person name="Kirsch R."/>
            <person name="Pauchet Y."/>
        </authorList>
    </citation>
    <scope>NUCLEOTIDE SEQUENCE [LARGE SCALE GENOMIC DNA]</scope>
    <source>
        <strain evidence="2">EAD_L_NR</strain>
    </source>
</reference>
<evidence type="ECO:0008006" key="4">
    <source>
        <dbReference type="Google" id="ProtNLM"/>
    </source>
</evidence>
<dbReference type="PANTHER" id="PTHR22930:SF269">
    <property type="entry name" value="NUCLEASE HARBI1-LIKE PROTEIN"/>
    <property type="match status" value="1"/>
</dbReference>
<dbReference type="PANTHER" id="PTHR22930">
    <property type="match status" value="1"/>
</dbReference>
<evidence type="ECO:0000256" key="1">
    <source>
        <dbReference type="SAM" id="Phobius"/>
    </source>
</evidence>
<comment type="caution">
    <text evidence="2">The sequence shown here is derived from an EMBL/GenBank/DDBJ whole genome shotgun (WGS) entry which is preliminary data.</text>
</comment>
<dbReference type="Proteomes" id="UP001159042">
    <property type="component" value="Unassembled WGS sequence"/>
</dbReference>
<keyword evidence="1" id="KW-0812">Transmembrane</keyword>
<evidence type="ECO:0000313" key="3">
    <source>
        <dbReference type="Proteomes" id="UP001159042"/>
    </source>
</evidence>
<keyword evidence="1" id="KW-0472">Membrane</keyword>
<evidence type="ECO:0000313" key="2">
    <source>
        <dbReference type="EMBL" id="KAJ8909355.1"/>
    </source>
</evidence>
<dbReference type="AlphaFoldDB" id="A0AAV8V5A9"/>
<dbReference type="EMBL" id="JANEYG010000611">
    <property type="protein sequence ID" value="KAJ8909355.1"/>
    <property type="molecule type" value="Genomic_DNA"/>
</dbReference>
<accession>A0AAV8V5A9</accession>
<name>A0AAV8V5A9_9CUCU</name>
<organism evidence="2 3">
    <name type="scientific">Exocentrus adspersus</name>
    <dbReference type="NCBI Taxonomy" id="1586481"/>
    <lineage>
        <taxon>Eukaryota</taxon>
        <taxon>Metazoa</taxon>
        <taxon>Ecdysozoa</taxon>
        <taxon>Arthropoda</taxon>
        <taxon>Hexapoda</taxon>
        <taxon>Insecta</taxon>
        <taxon>Pterygota</taxon>
        <taxon>Neoptera</taxon>
        <taxon>Endopterygota</taxon>
        <taxon>Coleoptera</taxon>
        <taxon>Polyphaga</taxon>
        <taxon>Cucujiformia</taxon>
        <taxon>Chrysomeloidea</taxon>
        <taxon>Cerambycidae</taxon>
        <taxon>Lamiinae</taxon>
        <taxon>Acanthocinini</taxon>
        <taxon>Exocentrus</taxon>
    </lineage>
</organism>
<proteinExistence type="predicted"/>
<sequence>MRTQNRTARERLPSSLIWILCGMGILLGTYCYFRWKTRIVRSYKVRVINRNRKQQGFYNTMFLPMKRNDPSQFFKYTRMSVPAFDKLLHMIEPKIINNKQLPDHVCPEERLAVALHYFSQGTSMQSIAWTYHLGHTTVHKITKDISVILWDVLSPNYLKTPCSKEEWRDISKLFYKKCNFPNCVGALDGKHINIQAPPHSRSQYFNDKKGFSIVLMASCDADYNFILSSNL</sequence>
<feature type="transmembrane region" description="Helical" evidence="1">
    <location>
        <begin position="15"/>
        <end position="33"/>
    </location>
</feature>
<gene>
    <name evidence="2" type="ORF">NQ315_000444</name>
</gene>
<keyword evidence="3" id="KW-1185">Reference proteome</keyword>
<protein>
    <recommendedName>
        <fullName evidence="4">DDE Tnp4 domain-containing protein</fullName>
    </recommendedName>
</protein>
<dbReference type="InterPro" id="IPR045249">
    <property type="entry name" value="HARBI1-like"/>
</dbReference>